<dbReference type="GO" id="GO:0005737">
    <property type="term" value="C:cytoplasm"/>
    <property type="evidence" value="ECO:0007669"/>
    <property type="project" value="InterPro"/>
</dbReference>
<dbReference type="Gene3D" id="3.40.1190.10">
    <property type="entry name" value="Mur-like, catalytic domain"/>
    <property type="match status" value="1"/>
</dbReference>
<evidence type="ECO:0000259" key="2">
    <source>
        <dbReference type="Pfam" id="PF08245"/>
    </source>
</evidence>
<dbReference type="Gene3D" id="3.40.1390.10">
    <property type="entry name" value="MurE/MurF, N-terminal domain"/>
    <property type="match status" value="1"/>
</dbReference>
<accession>A0A382BXF9</accession>
<dbReference type="InterPro" id="IPR035911">
    <property type="entry name" value="MurE/MurF_N"/>
</dbReference>
<dbReference type="SUPFAM" id="SSF53623">
    <property type="entry name" value="MurD-like peptide ligases, catalytic domain"/>
    <property type="match status" value="1"/>
</dbReference>
<feature type="non-terminal residue" evidence="3">
    <location>
        <position position="346"/>
    </location>
</feature>
<evidence type="ECO:0000313" key="3">
    <source>
        <dbReference type="EMBL" id="SVB18480.1"/>
    </source>
</evidence>
<name>A0A382BXF9_9ZZZZ</name>
<evidence type="ECO:0000259" key="1">
    <source>
        <dbReference type="Pfam" id="PF01225"/>
    </source>
</evidence>
<dbReference type="InterPro" id="IPR013221">
    <property type="entry name" value="Mur_ligase_cen"/>
</dbReference>
<dbReference type="GO" id="GO:0016881">
    <property type="term" value="F:acid-amino acid ligase activity"/>
    <property type="evidence" value="ECO:0007669"/>
    <property type="project" value="InterPro"/>
</dbReference>
<evidence type="ECO:0008006" key="4">
    <source>
        <dbReference type="Google" id="ProtNLM"/>
    </source>
</evidence>
<protein>
    <recommendedName>
        <fullName evidence="4">Mur ligase central domain-containing protein</fullName>
    </recommendedName>
</protein>
<reference evidence="3" key="1">
    <citation type="submission" date="2018-05" db="EMBL/GenBank/DDBJ databases">
        <authorList>
            <person name="Lanie J.A."/>
            <person name="Ng W.-L."/>
            <person name="Kazmierczak K.M."/>
            <person name="Andrzejewski T.M."/>
            <person name="Davidsen T.M."/>
            <person name="Wayne K.J."/>
            <person name="Tettelin H."/>
            <person name="Glass J.I."/>
            <person name="Rusch D."/>
            <person name="Podicherti R."/>
            <person name="Tsui H.-C.T."/>
            <person name="Winkler M.E."/>
        </authorList>
    </citation>
    <scope>NUCLEOTIDE SEQUENCE</scope>
</reference>
<dbReference type="InterPro" id="IPR005761">
    <property type="entry name" value="UDP-N-AcMur-Glu-dNH2Pim_ligase"/>
</dbReference>
<dbReference type="GO" id="GO:0008360">
    <property type="term" value="P:regulation of cell shape"/>
    <property type="evidence" value="ECO:0007669"/>
    <property type="project" value="InterPro"/>
</dbReference>
<dbReference type="NCBIfam" id="TIGR01085">
    <property type="entry name" value="murE"/>
    <property type="match status" value="1"/>
</dbReference>
<dbReference type="AlphaFoldDB" id="A0A382BXF9"/>
<sequence length="346" mass="37224">MMELSSVRVLGQLLEGVTEVMDAEDLEVSSLTLDSRSVLPGGVFVGLPGSRQDGRSYIEEAVQAGASAVLYESRGWPVQDYGVPSFPVEDLRQHIGRIASRFYGFPSHPLCVIGFTGTNGKTTCAGLLAQALKCLGRRSAFIGTVGVGLIDDLQPQSLTTPDVVSLHAHLAQLLEQGADSVCVEVSSHALDQGRVDAIDFDTAVFTNLSRDHLDYHASIDEYAAAKLLLFRSGGLRTAVINSDDPWGAEFALAGLSAKVWTYGNDGSADVYPIEATALPDGYRLQLASPSGVVSFRTGLLGQFNVINSIAVVSTLLALEYSPEEIEPVMFRLRPVRGRMELVEHRK</sequence>
<dbReference type="Pfam" id="PF08245">
    <property type="entry name" value="Mur_ligase_M"/>
    <property type="match status" value="1"/>
</dbReference>
<feature type="domain" description="Mur ligase N-terminal catalytic" evidence="1">
    <location>
        <begin position="28"/>
        <end position="103"/>
    </location>
</feature>
<gene>
    <name evidence="3" type="ORF">METZ01_LOCUS171334</name>
</gene>
<dbReference type="SUPFAM" id="SSF63418">
    <property type="entry name" value="MurE/MurF N-terminal domain"/>
    <property type="match status" value="1"/>
</dbReference>
<dbReference type="PANTHER" id="PTHR23135">
    <property type="entry name" value="MUR LIGASE FAMILY MEMBER"/>
    <property type="match status" value="1"/>
</dbReference>
<dbReference type="InterPro" id="IPR000713">
    <property type="entry name" value="Mur_ligase_N"/>
</dbReference>
<proteinExistence type="predicted"/>
<dbReference type="EMBL" id="UINC01031823">
    <property type="protein sequence ID" value="SVB18480.1"/>
    <property type="molecule type" value="Genomic_DNA"/>
</dbReference>
<dbReference type="PANTHER" id="PTHR23135:SF4">
    <property type="entry name" value="UDP-N-ACETYLMURAMOYL-L-ALANYL-D-GLUTAMATE--2,6-DIAMINOPIMELATE LIGASE MURE HOMOLOG, CHLOROPLASTIC"/>
    <property type="match status" value="1"/>
</dbReference>
<dbReference type="InterPro" id="IPR036565">
    <property type="entry name" value="Mur-like_cat_sf"/>
</dbReference>
<feature type="domain" description="Mur ligase central" evidence="2">
    <location>
        <begin position="116"/>
        <end position="313"/>
    </location>
</feature>
<organism evidence="3">
    <name type="scientific">marine metagenome</name>
    <dbReference type="NCBI Taxonomy" id="408172"/>
    <lineage>
        <taxon>unclassified sequences</taxon>
        <taxon>metagenomes</taxon>
        <taxon>ecological metagenomes</taxon>
    </lineage>
</organism>
<dbReference type="GO" id="GO:0051301">
    <property type="term" value="P:cell division"/>
    <property type="evidence" value="ECO:0007669"/>
    <property type="project" value="InterPro"/>
</dbReference>
<dbReference type="Pfam" id="PF01225">
    <property type="entry name" value="Mur_ligase"/>
    <property type="match status" value="1"/>
</dbReference>
<dbReference type="GO" id="GO:0005524">
    <property type="term" value="F:ATP binding"/>
    <property type="evidence" value="ECO:0007669"/>
    <property type="project" value="InterPro"/>
</dbReference>